<dbReference type="Proteomes" id="UP000839596">
    <property type="component" value="Unassembled WGS sequence"/>
</dbReference>
<evidence type="ECO:0000313" key="1">
    <source>
        <dbReference type="EMBL" id="ECG4536783.1"/>
    </source>
</evidence>
<evidence type="ECO:0000313" key="5">
    <source>
        <dbReference type="EMBL" id="HAE7704301.1"/>
    </source>
</evidence>
<accession>A0A5Y2YCV8</accession>
<dbReference type="InterPro" id="IPR008966">
    <property type="entry name" value="Adhesion_dom_sf"/>
</dbReference>
<dbReference type="EMBL" id="DAAMJS010000002">
    <property type="protein sequence ID" value="HAC6946890.1"/>
    <property type="molecule type" value="Genomic_DNA"/>
</dbReference>
<sequence length="169" mass="17804">MRKGKMMLRLCIVGILGIPLLAGASTSETRNISLTLLSPQPTCNVTVRSVLELGNITMGDNPHSPFPVSISCTGAVKSALTARNKTGILQTDQSSVFVSMSNAGAANGPFLWLQDGNNKVRLTGQSVDAFCTATNTSRTCNVTPWTRSVGDSGWGSGAVIINFEIIYPA</sequence>
<protein>
    <recommendedName>
        <fullName evidence="6">Fimbrial protein</fullName>
    </recommendedName>
</protein>
<organism evidence="1">
    <name type="scientific">Salmonella enterica subsp. enterica serovar Javiana</name>
    <dbReference type="NCBI Taxonomy" id="363569"/>
    <lineage>
        <taxon>Bacteria</taxon>
        <taxon>Pseudomonadati</taxon>
        <taxon>Pseudomonadota</taxon>
        <taxon>Gammaproteobacteria</taxon>
        <taxon>Enterobacterales</taxon>
        <taxon>Enterobacteriaceae</taxon>
        <taxon>Salmonella</taxon>
    </lineage>
</organism>
<gene>
    <name evidence="1" type="ORF">E0S65_08770</name>
    <name evidence="2" type="ORF">G0D41_06805</name>
    <name evidence="3" type="ORF">G4I76_003804</name>
    <name evidence="4" type="ORF">G4P10_004754</name>
    <name evidence="5" type="ORF">G4P47_003292</name>
</gene>
<dbReference type="EMBL" id="DAASZT010000004">
    <property type="protein sequence ID" value="HAE7704301.1"/>
    <property type="molecule type" value="Genomic_DNA"/>
</dbReference>
<evidence type="ECO:0000313" key="4">
    <source>
        <dbReference type="EMBL" id="HAE7520211.1"/>
    </source>
</evidence>
<reference evidence="2" key="2">
    <citation type="submission" date="2018-07" db="EMBL/GenBank/DDBJ databases">
        <authorList>
            <consortium name="NCBI Pathogen Detection Project"/>
        </authorList>
    </citation>
    <scope>NUCLEOTIDE SEQUENCE</scope>
    <source>
        <strain evidence="4">09-0793</strain>
        <strain evidence="3">12-2229</strain>
        <strain evidence="5">13-4047</strain>
        <strain evidence="2">13-7331</strain>
    </source>
</reference>
<evidence type="ECO:0008006" key="6">
    <source>
        <dbReference type="Google" id="ProtNLM"/>
    </source>
</evidence>
<proteinExistence type="predicted"/>
<dbReference type="SUPFAM" id="SSF49401">
    <property type="entry name" value="Bacterial adhesins"/>
    <property type="match status" value="1"/>
</dbReference>
<dbReference type="EMBL" id="AAIOLQ010000005">
    <property type="protein sequence ID" value="ECG4536783.1"/>
    <property type="molecule type" value="Genomic_DNA"/>
</dbReference>
<reference evidence="2" key="1">
    <citation type="journal article" date="2018" name="Genome Biol.">
        <title>SKESA: strategic k-mer extension for scrupulous assemblies.</title>
        <authorList>
            <person name="Souvorov A."/>
            <person name="Agarwala R."/>
            <person name="Lipman D.J."/>
        </authorList>
    </citation>
    <scope>NUCLEOTIDE SEQUENCE</scope>
    <source>
        <strain evidence="4">09-0793</strain>
        <strain evidence="3">12-2229</strain>
        <strain evidence="5">13-4047</strain>
        <strain evidence="2">13-7331</strain>
    </source>
</reference>
<dbReference type="AlphaFoldDB" id="A0A5Y2YCV8"/>
<dbReference type="EMBL" id="DAASXX010000073">
    <property type="protein sequence ID" value="HAE7520211.1"/>
    <property type="molecule type" value="Genomic_DNA"/>
</dbReference>
<evidence type="ECO:0000313" key="3">
    <source>
        <dbReference type="EMBL" id="HAE6051972.1"/>
    </source>
</evidence>
<reference evidence="1" key="3">
    <citation type="submission" date="2019-03" db="EMBL/GenBank/DDBJ databases">
        <authorList>
            <person name="Ashton P.M."/>
            <person name="Dallman T."/>
            <person name="Nair S."/>
            <person name="De Pinna E."/>
            <person name="Peters T."/>
            <person name="Grant K."/>
        </authorList>
    </citation>
    <scope>NUCLEOTIDE SEQUENCE [LARGE SCALE GENOMIC DNA]</scope>
    <source>
        <strain evidence="1">314986</strain>
    </source>
</reference>
<dbReference type="EMBL" id="DAASLT010000009">
    <property type="protein sequence ID" value="HAE6051972.1"/>
    <property type="molecule type" value="Genomic_DNA"/>
</dbReference>
<comment type="caution">
    <text evidence="1">The sequence shown here is derived from an EMBL/GenBank/DDBJ whole genome shotgun (WGS) entry which is preliminary data.</text>
</comment>
<evidence type="ECO:0000313" key="2">
    <source>
        <dbReference type="EMBL" id="HAC6946890.1"/>
    </source>
</evidence>
<name>A0A5Y2YCV8_SALET</name>